<keyword evidence="2" id="KW-1185">Reference proteome</keyword>
<evidence type="ECO:0000313" key="2">
    <source>
        <dbReference type="Proteomes" id="UP000593567"/>
    </source>
</evidence>
<dbReference type="AlphaFoldDB" id="A0A7J7JB28"/>
<protein>
    <submittedName>
        <fullName evidence="1">Uncharacterized protein</fullName>
    </submittedName>
</protein>
<dbReference type="EMBL" id="VXIV02002709">
    <property type="protein sequence ID" value="KAF6023462.1"/>
    <property type="molecule type" value="Genomic_DNA"/>
</dbReference>
<name>A0A7J7JB28_BUGNE</name>
<proteinExistence type="predicted"/>
<comment type="caution">
    <text evidence="1">The sequence shown here is derived from an EMBL/GenBank/DDBJ whole genome shotgun (WGS) entry which is preliminary data.</text>
</comment>
<evidence type="ECO:0000313" key="1">
    <source>
        <dbReference type="EMBL" id="KAF6023462.1"/>
    </source>
</evidence>
<reference evidence="1" key="1">
    <citation type="submission" date="2020-06" db="EMBL/GenBank/DDBJ databases">
        <title>Draft genome of Bugula neritina, a colonial animal packing powerful symbionts and potential medicines.</title>
        <authorList>
            <person name="Rayko M."/>
        </authorList>
    </citation>
    <scope>NUCLEOTIDE SEQUENCE [LARGE SCALE GENOMIC DNA]</scope>
    <source>
        <strain evidence="1">Kwan_BN1</strain>
    </source>
</reference>
<dbReference type="Proteomes" id="UP000593567">
    <property type="component" value="Unassembled WGS sequence"/>
</dbReference>
<organism evidence="1 2">
    <name type="scientific">Bugula neritina</name>
    <name type="common">Brown bryozoan</name>
    <name type="synonym">Sertularia neritina</name>
    <dbReference type="NCBI Taxonomy" id="10212"/>
    <lineage>
        <taxon>Eukaryota</taxon>
        <taxon>Metazoa</taxon>
        <taxon>Spiralia</taxon>
        <taxon>Lophotrochozoa</taxon>
        <taxon>Bryozoa</taxon>
        <taxon>Gymnolaemata</taxon>
        <taxon>Cheilostomatida</taxon>
        <taxon>Flustrina</taxon>
        <taxon>Buguloidea</taxon>
        <taxon>Bugulidae</taxon>
        <taxon>Bugula</taxon>
    </lineage>
</organism>
<accession>A0A7J7JB28</accession>
<gene>
    <name evidence="1" type="ORF">EB796_018218</name>
</gene>
<sequence>MVFSNFVDVYLKILESAIGPVRETIRKSNSNLTQRRIIIQKMKNFGDYLSSVNGIMELDLSAPAGPTLTNIRQPTSTDITLFRQCLAQR</sequence>